<accession>A0A1D9MB07</accession>
<keyword evidence="1" id="KW-0732">Signal</keyword>
<dbReference type="RefSeq" id="WP_071165863.1">
    <property type="nucleotide sequence ID" value="NZ_CP017781.1"/>
</dbReference>
<reference evidence="2 3" key="1">
    <citation type="submission" date="2016-10" db="EMBL/GenBank/DDBJ databases">
        <title>Rhodobacter sp. LPB0142, isolated from sea water.</title>
        <authorList>
            <person name="Kim E."/>
            <person name="Yi H."/>
        </authorList>
    </citation>
    <scope>NUCLEOTIDE SEQUENCE [LARGE SCALE GENOMIC DNA]</scope>
    <source>
        <strain evidence="2 3">LPB0142</strain>
    </source>
</reference>
<organism evidence="2 3">
    <name type="scientific">Rhodobacter xanthinilyticus</name>
    <dbReference type="NCBI Taxonomy" id="1850250"/>
    <lineage>
        <taxon>Bacteria</taxon>
        <taxon>Pseudomonadati</taxon>
        <taxon>Pseudomonadota</taxon>
        <taxon>Alphaproteobacteria</taxon>
        <taxon>Rhodobacterales</taxon>
        <taxon>Rhodobacter group</taxon>
        <taxon>Rhodobacter</taxon>
    </lineage>
</organism>
<feature type="signal peptide" evidence="1">
    <location>
        <begin position="1"/>
        <end position="20"/>
    </location>
</feature>
<evidence type="ECO:0000313" key="3">
    <source>
        <dbReference type="Proteomes" id="UP000176562"/>
    </source>
</evidence>
<feature type="chain" id="PRO_5009443469" evidence="1">
    <location>
        <begin position="21"/>
        <end position="147"/>
    </location>
</feature>
<evidence type="ECO:0000313" key="2">
    <source>
        <dbReference type="EMBL" id="AOZ69001.1"/>
    </source>
</evidence>
<evidence type="ECO:0000256" key="1">
    <source>
        <dbReference type="SAM" id="SignalP"/>
    </source>
</evidence>
<protein>
    <submittedName>
        <fullName evidence="2">Uncharacterized protein</fullName>
    </submittedName>
</protein>
<keyword evidence="3" id="KW-1185">Reference proteome</keyword>
<dbReference type="EMBL" id="CP017781">
    <property type="protein sequence ID" value="AOZ69001.1"/>
    <property type="molecule type" value="Genomic_DNA"/>
</dbReference>
<sequence>MKFSVWLSAALLALTPPAFAETKSPDLKIPKGATLILCEWDVPKSHTTSPEATLLMTETSGRITVTDGLVLYYAGAPVKAEVQLDNAHRTVWAWSLRRVKDNGNQYVDDIKVRLTLQKADQSALLFINPVGYMTESVRGTCGAATEK</sequence>
<dbReference type="STRING" id="1850250.LPB142_06430"/>
<dbReference type="Proteomes" id="UP000176562">
    <property type="component" value="Chromosome"/>
</dbReference>
<proteinExistence type="predicted"/>
<name>A0A1D9MB07_9RHOB</name>
<gene>
    <name evidence="2" type="ORF">LPB142_06430</name>
</gene>
<dbReference type="AlphaFoldDB" id="A0A1D9MB07"/>
<dbReference type="KEGG" id="rhp:LPB142_06430"/>